<organism evidence="2 4">
    <name type="scientific">Aneurinibacillus migulanus</name>
    <name type="common">Bacillus migulanus</name>
    <dbReference type="NCBI Taxonomy" id="47500"/>
    <lineage>
        <taxon>Bacteria</taxon>
        <taxon>Bacillati</taxon>
        <taxon>Bacillota</taxon>
        <taxon>Bacilli</taxon>
        <taxon>Bacillales</taxon>
        <taxon>Paenibacillaceae</taxon>
        <taxon>Aneurinibacillus group</taxon>
        <taxon>Aneurinibacillus</taxon>
    </lineage>
</organism>
<dbReference type="PATRIC" id="fig|47500.8.peg.2672"/>
<name>A0A0D1YHH9_ANEMI</name>
<reference evidence="2 4" key="1">
    <citation type="submission" date="2015-07" db="EMBL/GenBank/DDBJ databases">
        <title>Fjat-14205 dsm 2895.</title>
        <authorList>
            <person name="Liu B."/>
            <person name="Wang J."/>
            <person name="Zhu Y."/>
            <person name="Liu G."/>
            <person name="Chen Q."/>
            <person name="Chen Z."/>
            <person name="Lan J."/>
            <person name="Che J."/>
            <person name="Ge C."/>
            <person name="Shi H."/>
            <person name="Pan Z."/>
            <person name="Liu X."/>
        </authorList>
    </citation>
    <scope>NUCLEOTIDE SEQUENCE [LARGE SCALE GENOMIC DNA]</scope>
    <source>
        <strain evidence="2 4">DSM 2895</strain>
    </source>
</reference>
<accession>A0A0D1YHH9</accession>
<evidence type="ECO:0000313" key="2">
    <source>
        <dbReference type="EMBL" id="KON95948.1"/>
    </source>
</evidence>
<protein>
    <submittedName>
        <fullName evidence="3">MacB-like periplasmic core domain</fullName>
    </submittedName>
</protein>
<reference evidence="3 5" key="2">
    <citation type="submission" date="2016-10" db="EMBL/GenBank/DDBJ databases">
        <authorList>
            <person name="de Groot N.N."/>
        </authorList>
    </citation>
    <scope>NUCLEOTIDE SEQUENCE [LARGE SCALE GENOMIC DNA]</scope>
    <source>
        <strain evidence="3 5">DSM 2895</strain>
    </source>
</reference>
<sequence>MTARDLFGTENPIGQPVRFKNTTVIVFGVFTMEKFSLDFLNMERAYIPIRFWKELSGGGNVETLEVSAVSKAALKPAMKQAKDFLIRKAPGA</sequence>
<dbReference type="Proteomes" id="UP000037269">
    <property type="component" value="Unassembled WGS sequence"/>
</dbReference>
<dbReference type="STRING" id="47500.AF333_11080"/>
<evidence type="ECO:0000313" key="3">
    <source>
        <dbReference type="EMBL" id="SDJ17778.1"/>
    </source>
</evidence>
<keyword evidence="4" id="KW-1185">Reference proteome</keyword>
<dbReference type="EMBL" id="LGUG01000004">
    <property type="protein sequence ID" value="KON95948.1"/>
    <property type="molecule type" value="Genomic_DNA"/>
</dbReference>
<proteinExistence type="predicted"/>
<dbReference type="RefSeq" id="WP_043064513.1">
    <property type="nucleotide sequence ID" value="NZ_BJOA01000183.1"/>
</dbReference>
<dbReference type="Pfam" id="PF12704">
    <property type="entry name" value="MacB_PCD"/>
    <property type="match status" value="1"/>
</dbReference>
<dbReference type="InterPro" id="IPR025857">
    <property type="entry name" value="MacB_PCD"/>
</dbReference>
<dbReference type="AlphaFoldDB" id="A0A0D1YHH9"/>
<evidence type="ECO:0000313" key="4">
    <source>
        <dbReference type="Proteomes" id="UP000037269"/>
    </source>
</evidence>
<dbReference type="EMBL" id="FNED01000013">
    <property type="protein sequence ID" value="SDJ17778.1"/>
    <property type="molecule type" value="Genomic_DNA"/>
</dbReference>
<dbReference type="OrthoDB" id="9770036at2"/>
<dbReference type="Proteomes" id="UP000182836">
    <property type="component" value="Unassembled WGS sequence"/>
</dbReference>
<feature type="domain" description="MacB-like periplasmic core" evidence="1">
    <location>
        <begin position="2"/>
        <end position="82"/>
    </location>
</feature>
<evidence type="ECO:0000259" key="1">
    <source>
        <dbReference type="Pfam" id="PF12704"/>
    </source>
</evidence>
<gene>
    <name evidence="2" type="ORF">AF333_11080</name>
    <name evidence="3" type="ORF">SAMN04487909_11344</name>
</gene>
<evidence type="ECO:0000313" key="5">
    <source>
        <dbReference type="Proteomes" id="UP000182836"/>
    </source>
</evidence>